<dbReference type="OrthoDB" id="412780at2759"/>
<keyword evidence="2" id="KW-0446">Lipid-binding</keyword>
<evidence type="ECO:0000256" key="2">
    <source>
        <dbReference type="ARBA" id="ARBA00023121"/>
    </source>
</evidence>
<feature type="domain" description="Cytosolic fatty-acid binding proteins" evidence="3">
    <location>
        <begin position="22"/>
        <end position="39"/>
    </location>
</feature>
<dbReference type="PANTHER" id="PTHR11955">
    <property type="entry name" value="FATTY ACID BINDING PROTEIN"/>
    <property type="match status" value="1"/>
</dbReference>
<reference evidence="4" key="1">
    <citation type="submission" date="2016-07" db="EMBL/GenBank/DDBJ databases">
        <authorList>
            <person name="Bretaudeau A."/>
        </authorList>
    </citation>
    <scope>NUCLEOTIDE SEQUENCE</scope>
    <source>
        <strain evidence="4">Rice</strain>
        <tissue evidence="4">Whole body</tissue>
    </source>
</reference>
<protein>
    <submittedName>
        <fullName evidence="4">SFRICE_003815</fullName>
    </submittedName>
</protein>
<comment type="similarity">
    <text evidence="1">Belongs to the calycin superfamily. Fatty-acid binding protein (FABP) family.</text>
</comment>
<evidence type="ECO:0000256" key="1">
    <source>
        <dbReference type="ARBA" id="ARBA00008390"/>
    </source>
</evidence>
<dbReference type="InterPro" id="IPR031259">
    <property type="entry name" value="ILBP"/>
</dbReference>
<dbReference type="PROSITE" id="PS00214">
    <property type="entry name" value="FABP"/>
    <property type="match status" value="1"/>
</dbReference>
<evidence type="ECO:0000313" key="4">
    <source>
        <dbReference type="EMBL" id="SOQ44185.1"/>
    </source>
</evidence>
<proteinExistence type="inferred from homology"/>
<dbReference type="SUPFAM" id="SSF50814">
    <property type="entry name" value="Lipocalins"/>
    <property type="match status" value="1"/>
</dbReference>
<sequence length="153" mass="17587">MCASTYAIRVFISSAMDDFLGKKYVLYDSENFEDYLVYLGLSYIARKVAIRLNQSHILTKNEDGTYTFQFLSTMANSSITFNPGEEFEEVKADGVKVKALIVFEGNKMIHTQTAEDGKVSRHEREFFEDKMIVITTADGLDKTVKRYYKVEQQ</sequence>
<dbReference type="InterPro" id="IPR012674">
    <property type="entry name" value="Calycin"/>
</dbReference>
<evidence type="ECO:0000259" key="3">
    <source>
        <dbReference type="PROSITE" id="PS00214"/>
    </source>
</evidence>
<dbReference type="InterPro" id="IPR000463">
    <property type="entry name" value="Fatty_acid-bd"/>
</dbReference>
<dbReference type="AlphaFoldDB" id="A0A2H1VTL2"/>
<accession>A0A2H1VTL2</accession>
<dbReference type="EMBL" id="ODYU01004372">
    <property type="protein sequence ID" value="SOQ44185.1"/>
    <property type="molecule type" value="Genomic_DNA"/>
</dbReference>
<name>A0A2H1VTL2_SPOFR</name>
<gene>
    <name evidence="4" type="ORF">SFRICE_003815</name>
</gene>
<dbReference type="GO" id="GO:0008289">
    <property type="term" value="F:lipid binding"/>
    <property type="evidence" value="ECO:0007669"/>
    <property type="project" value="UniProtKB-KW"/>
</dbReference>
<dbReference type="PRINTS" id="PR00178">
    <property type="entry name" value="FATTYACIDBP"/>
</dbReference>
<organism evidence="4">
    <name type="scientific">Spodoptera frugiperda</name>
    <name type="common">Fall armyworm</name>
    <dbReference type="NCBI Taxonomy" id="7108"/>
    <lineage>
        <taxon>Eukaryota</taxon>
        <taxon>Metazoa</taxon>
        <taxon>Ecdysozoa</taxon>
        <taxon>Arthropoda</taxon>
        <taxon>Hexapoda</taxon>
        <taxon>Insecta</taxon>
        <taxon>Pterygota</taxon>
        <taxon>Neoptera</taxon>
        <taxon>Endopterygota</taxon>
        <taxon>Lepidoptera</taxon>
        <taxon>Glossata</taxon>
        <taxon>Ditrysia</taxon>
        <taxon>Noctuoidea</taxon>
        <taxon>Noctuidae</taxon>
        <taxon>Amphipyrinae</taxon>
        <taxon>Spodoptera</taxon>
    </lineage>
</organism>
<dbReference type="Gene3D" id="2.40.128.20">
    <property type="match status" value="1"/>
</dbReference>
<dbReference type="CDD" id="cd00742">
    <property type="entry name" value="FABP"/>
    <property type="match status" value="1"/>
</dbReference>